<feature type="compositionally biased region" description="Polar residues" evidence="8">
    <location>
        <begin position="951"/>
        <end position="960"/>
    </location>
</feature>
<protein>
    <recommendedName>
        <fullName evidence="9">Transforming acidic coiled-coil-containing protein C-terminal domain-containing protein</fullName>
    </recommendedName>
</protein>
<dbReference type="PANTHER" id="PTHR13924:SF10">
    <property type="entry name" value="TRANSFORMING ACIDIC COILED-COIL PROTEIN, ISOFORM K"/>
    <property type="match status" value="1"/>
</dbReference>
<feature type="region of interest" description="Disordered" evidence="8">
    <location>
        <begin position="126"/>
        <end position="226"/>
    </location>
</feature>
<dbReference type="GO" id="GO:0007052">
    <property type="term" value="P:mitotic spindle organization"/>
    <property type="evidence" value="ECO:0007669"/>
    <property type="project" value="InterPro"/>
</dbReference>
<comment type="similarity">
    <text evidence="2">Belongs to the TACC family.</text>
</comment>
<comment type="subcellular location">
    <subcellularLocation>
        <location evidence="1">Cytoplasm</location>
        <location evidence="1">Cytoskeleton</location>
    </subcellularLocation>
</comment>
<dbReference type="EMBL" id="WIXP02000004">
    <property type="protein sequence ID" value="KAF6211768.1"/>
    <property type="molecule type" value="Genomic_DNA"/>
</dbReference>
<feature type="compositionally biased region" description="Polar residues" evidence="8">
    <location>
        <begin position="189"/>
        <end position="221"/>
    </location>
</feature>
<keyword evidence="11" id="KW-1185">Reference proteome</keyword>
<feature type="domain" description="Transforming acidic coiled-coil-containing protein C-terminal" evidence="9">
    <location>
        <begin position="1506"/>
        <end position="1696"/>
    </location>
</feature>
<dbReference type="FunFam" id="1.20.5.1700:FF:000001">
    <property type="entry name" value="Transforming acidic coiled-coil-containing protein 1 isoform 2"/>
    <property type="match status" value="1"/>
</dbReference>
<evidence type="ECO:0000256" key="5">
    <source>
        <dbReference type="ARBA" id="ARBA00023054"/>
    </source>
</evidence>
<feature type="coiled-coil region" evidence="7">
    <location>
        <begin position="1632"/>
        <end position="1698"/>
    </location>
</feature>
<gene>
    <name evidence="10" type="ORF">GE061_012283</name>
</gene>
<evidence type="ECO:0000313" key="10">
    <source>
        <dbReference type="EMBL" id="KAF6211768.1"/>
    </source>
</evidence>
<feature type="region of interest" description="Disordered" evidence="8">
    <location>
        <begin position="546"/>
        <end position="604"/>
    </location>
</feature>
<dbReference type="Proteomes" id="UP000466442">
    <property type="component" value="Unassembled WGS sequence"/>
</dbReference>
<reference evidence="10" key="1">
    <citation type="journal article" date="2021" name="Mol. Ecol. Resour.">
        <title>Apolygus lucorum genome provides insights into omnivorousness and mesophyll feeding.</title>
        <authorList>
            <person name="Liu Y."/>
            <person name="Liu H."/>
            <person name="Wang H."/>
            <person name="Huang T."/>
            <person name="Liu B."/>
            <person name="Yang B."/>
            <person name="Yin L."/>
            <person name="Li B."/>
            <person name="Zhang Y."/>
            <person name="Zhang S."/>
            <person name="Jiang F."/>
            <person name="Zhang X."/>
            <person name="Ren Y."/>
            <person name="Wang B."/>
            <person name="Wang S."/>
            <person name="Lu Y."/>
            <person name="Wu K."/>
            <person name="Fan W."/>
            <person name="Wang G."/>
        </authorList>
    </citation>
    <scope>NUCLEOTIDE SEQUENCE</scope>
    <source>
        <strain evidence="10">12Hb</strain>
    </source>
</reference>
<feature type="compositionally biased region" description="Polar residues" evidence="8">
    <location>
        <begin position="972"/>
        <end position="989"/>
    </location>
</feature>
<dbReference type="Gene3D" id="1.20.5.1700">
    <property type="match status" value="1"/>
</dbReference>
<evidence type="ECO:0000256" key="3">
    <source>
        <dbReference type="ARBA" id="ARBA00022490"/>
    </source>
</evidence>
<feature type="region of interest" description="Disordered" evidence="8">
    <location>
        <begin position="241"/>
        <end position="270"/>
    </location>
</feature>
<evidence type="ECO:0000256" key="2">
    <source>
        <dbReference type="ARBA" id="ARBA00009423"/>
    </source>
</evidence>
<name>A0A8S9XU50_APOLU</name>
<dbReference type="InterPro" id="IPR007707">
    <property type="entry name" value="TACC_C"/>
</dbReference>
<dbReference type="GO" id="GO:0007097">
    <property type="term" value="P:nuclear migration"/>
    <property type="evidence" value="ECO:0007669"/>
    <property type="project" value="TreeGrafter"/>
</dbReference>
<feature type="compositionally biased region" description="Polar residues" evidence="8">
    <location>
        <begin position="342"/>
        <end position="382"/>
    </location>
</feature>
<keyword evidence="4" id="KW-0597">Phosphoprotein</keyword>
<keyword evidence="5 7" id="KW-0175">Coiled coil</keyword>
<keyword evidence="6" id="KW-0206">Cytoskeleton</keyword>
<comment type="caution">
    <text evidence="10">The sequence shown here is derived from an EMBL/GenBank/DDBJ whole genome shotgun (WGS) entry which is preliminary data.</text>
</comment>
<organism evidence="10 11">
    <name type="scientific">Apolygus lucorum</name>
    <name type="common">Small green plant bug</name>
    <name type="synonym">Lygocoris lucorum</name>
    <dbReference type="NCBI Taxonomy" id="248454"/>
    <lineage>
        <taxon>Eukaryota</taxon>
        <taxon>Metazoa</taxon>
        <taxon>Ecdysozoa</taxon>
        <taxon>Arthropoda</taxon>
        <taxon>Hexapoda</taxon>
        <taxon>Insecta</taxon>
        <taxon>Pterygota</taxon>
        <taxon>Neoptera</taxon>
        <taxon>Paraneoptera</taxon>
        <taxon>Hemiptera</taxon>
        <taxon>Heteroptera</taxon>
        <taxon>Panheteroptera</taxon>
        <taxon>Cimicomorpha</taxon>
        <taxon>Miridae</taxon>
        <taxon>Mirini</taxon>
        <taxon>Apolygus</taxon>
    </lineage>
</organism>
<feature type="compositionally biased region" description="Basic and acidic residues" evidence="8">
    <location>
        <begin position="144"/>
        <end position="154"/>
    </location>
</feature>
<evidence type="ECO:0000256" key="7">
    <source>
        <dbReference type="SAM" id="Coils"/>
    </source>
</evidence>
<evidence type="ECO:0000256" key="1">
    <source>
        <dbReference type="ARBA" id="ARBA00004245"/>
    </source>
</evidence>
<dbReference type="GO" id="GO:0005737">
    <property type="term" value="C:cytoplasm"/>
    <property type="evidence" value="ECO:0007669"/>
    <property type="project" value="TreeGrafter"/>
</dbReference>
<keyword evidence="3" id="KW-0963">Cytoplasm</keyword>
<dbReference type="PANTHER" id="PTHR13924">
    <property type="entry name" value="TRANSFORMING ACIDIC COILED-COIL CONTAINING PROTEIN 1/2"/>
    <property type="match status" value="1"/>
</dbReference>
<evidence type="ECO:0000256" key="6">
    <source>
        <dbReference type="ARBA" id="ARBA00023212"/>
    </source>
</evidence>
<evidence type="ECO:0000313" key="11">
    <source>
        <dbReference type="Proteomes" id="UP000466442"/>
    </source>
</evidence>
<evidence type="ECO:0000256" key="8">
    <source>
        <dbReference type="SAM" id="MobiDB-lite"/>
    </source>
</evidence>
<sequence length="1702" mass="182790">MDYLTRLLRKNGSVNPGDKTIVEAFVDDSSTCGSKSETESPASSTPSRLDTTTDDYESADEGPSSPTRDVDLSMLATQLETLNLGTPSKPVSARPGVVFPYSPLSEDDSILSNSSFVDASFEKTFTESPIPEDGGPRKSLSPEVVRENISEKGSQEQVFKVPDAVPITSPNTSSSTNKTFWSPFHDHNNTIVENDGFNKSGSPSCVESQPESAETPTQSESVKYPNDERVPLLRSDDVTVSPIVQDGSPHQSSSPKMSGCDNPQNSTQEDHVFKVPDGFSVRHRPSIDVSFSTCKSDDSFVSTASSFWSPSHDRNNLTVKNQEDLNQSEFHNVDASAEKSITESLISQDGSPQKSLSLPETAEAPTQSESAKTPSLSDSASLESKAGVLSKEEPILKDVHRKSIVFEGPAVAKSPLSVSTASTDSEYSPLATPIRKIGDGVVYESITPTQVDVNHATPSQVGDGQVNSSCKKDILLASEDAEDELIPDSGSSGGLTELEIAGEVVDSCISAATSSIILNGADSGDSNVSHSNSGSAVTVSESCAHSSSNDVAVESVDSSCTDSTINEEPECKSSTAGKVHQEVIQTSEEGTESVPPKDLNVKSSEQPDVTIAGNAIEQEACAIPNGNTMLTEELSGTAAPNHAGQSSQPSPDGSEVHVNVEGEKKEAVNVQDPDKLEVEVSQSGAESAVQVCISDEARSCEDLVAENKNFSISSISNEANSEPVLSTIDDSVVPPKSIEEVQKFEDDAVSTSELPEVPSIDSNVKSLNSSEQAHVTLAENAAIIPNDTAMHNDQSEVKSDMTATNQAEQSCQIVTTPEIETVIESDVSQFDPESVVQVSDTHDAPSFKKNPVEVSQDSTCASSESVLSAIDESKSTLESLEGAQKTVSVDESQLPGLVLPNDSSMKSMSEMNHVADDGNVAIQVATESISNGTIVLGVQTDVVSPVEVTPSEAQSAVQCDSHQESSAEEDLSAQSKDSSNESATLNVVHSQPDLGTIEGSVPFRKSPEQAQTSEEVISQLPGSVVTEDSSVKSRSDVPQAGNDIAEEVSRTTIPNDTFTLADQAKTVHESLSGITASTPTENSSKILPSPVGSEVSNVTEHAKETKQGSVAVEVEFGKPASMGESFVVTKNDSQLPKMETKAGPIDQAKTVHESLSDITASNPTENSSKILPSPVGSEVSNVTEHAKETKQGSVAVEVEFGKPASMGESFVVTKNDSQLPKMETKAGPIESIKVNFSRLPGSSKEETEELNLEIKSFHLSPENIDKAMDQSYKDLSQILATCSKQEQELGGQIDFSCIQAEAARIASDLNLANEAKLPGQSNKQPMMQSSLLSAETNNSEAGPVTADEDFNNEEFFKDVIDQDFELLAKAGSKSLHPSKLSRQSLYVKFDPLVGQIIASSEESDNSLLAAMADNHLSSGEEGKLNTTPPSHSESDDRIIQITPTSSRKEISQGGYTPILRQEISKLQELMIQQDQAHQEKADLIEQLRSRIAQLEMSNSPTGSDSRTLEKELEAKEYENKQLHEELEKSKLSNKQLVQVMEEYEKTISQLVAIKEETKAQMEKDKETIGAERDTALQHLSNMEVAFNDIHQKYERAKTVIETLHANEKELKKSYDAVVETVEAQNTAYQRLKQHAAEKLSAANAEIEKIHKEYNGEMARMKAVAKKNELKCKSLEESLEQKKNELRELTQICDELIANHTPS</sequence>
<feature type="region of interest" description="Disordered" evidence="8">
    <location>
        <begin position="947"/>
        <end position="1041"/>
    </location>
</feature>
<dbReference type="InterPro" id="IPR039915">
    <property type="entry name" value="TACC"/>
</dbReference>
<dbReference type="OrthoDB" id="10255048at2759"/>
<feature type="region of interest" description="Disordered" evidence="8">
    <location>
        <begin position="29"/>
        <end position="72"/>
    </location>
</feature>
<feature type="coiled-coil region" evidence="7">
    <location>
        <begin position="1466"/>
        <end position="1560"/>
    </location>
</feature>
<proteinExistence type="inferred from homology"/>
<evidence type="ECO:0000259" key="9">
    <source>
        <dbReference type="Pfam" id="PF05010"/>
    </source>
</evidence>
<feature type="region of interest" description="Disordered" evidence="8">
    <location>
        <begin position="637"/>
        <end position="657"/>
    </location>
</feature>
<accession>A0A8S9XU50</accession>
<feature type="compositionally biased region" description="Low complexity" evidence="8">
    <location>
        <begin position="168"/>
        <end position="179"/>
    </location>
</feature>
<feature type="compositionally biased region" description="Polar residues" evidence="8">
    <location>
        <begin position="248"/>
        <end position="267"/>
    </location>
</feature>
<feature type="region of interest" description="Disordered" evidence="8">
    <location>
        <begin position="337"/>
        <end position="387"/>
    </location>
</feature>
<evidence type="ECO:0000256" key="4">
    <source>
        <dbReference type="ARBA" id="ARBA00022553"/>
    </source>
</evidence>
<feature type="compositionally biased region" description="Polar residues" evidence="8">
    <location>
        <begin position="546"/>
        <end position="576"/>
    </location>
</feature>
<dbReference type="GO" id="GO:0005856">
    <property type="term" value="C:cytoskeleton"/>
    <property type="evidence" value="ECO:0007669"/>
    <property type="project" value="UniProtKB-SubCell"/>
</dbReference>
<dbReference type="Pfam" id="PF05010">
    <property type="entry name" value="TACC_C"/>
    <property type="match status" value="1"/>
</dbReference>